<evidence type="ECO:0000256" key="10">
    <source>
        <dbReference type="SAM" id="Phobius"/>
    </source>
</evidence>
<dbReference type="RefSeq" id="XP_026674092.1">
    <property type="nucleotide sequence ID" value="XM_026818291.1"/>
</dbReference>
<dbReference type="PANTHER" id="PTHR21137:SF35">
    <property type="entry name" value="ODORANT RECEPTOR 19A-RELATED"/>
    <property type="match status" value="1"/>
</dbReference>
<keyword evidence="2" id="KW-1003">Cell membrane</keyword>
<dbReference type="Pfam" id="PF02949">
    <property type="entry name" value="7tm_6"/>
    <property type="match status" value="1"/>
</dbReference>
<dbReference type="GO" id="GO:0004984">
    <property type="term" value="F:olfactory receptor activity"/>
    <property type="evidence" value="ECO:0007669"/>
    <property type="project" value="InterPro"/>
</dbReference>
<dbReference type="GO" id="GO:0005886">
    <property type="term" value="C:plasma membrane"/>
    <property type="evidence" value="ECO:0007669"/>
    <property type="project" value="UniProtKB-SubCell"/>
</dbReference>
<name>A0AAJ7WF77_9HYME</name>
<feature type="transmembrane region" description="Helical" evidence="10">
    <location>
        <begin position="20"/>
        <end position="41"/>
    </location>
</feature>
<gene>
    <name evidence="12" type="primary">LOC113465035</name>
</gene>
<dbReference type="GeneID" id="113465035"/>
<dbReference type="PANTHER" id="PTHR21137">
    <property type="entry name" value="ODORANT RECEPTOR"/>
    <property type="match status" value="1"/>
</dbReference>
<evidence type="ECO:0000256" key="5">
    <source>
        <dbReference type="ARBA" id="ARBA00022725"/>
    </source>
</evidence>
<evidence type="ECO:0000313" key="12">
    <source>
        <dbReference type="RefSeq" id="XP_026674092.1"/>
    </source>
</evidence>
<dbReference type="KEGG" id="ccal:113465035"/>
<keyword evidence="8" id="KW-0675">Receptor</keyword>
<feature type="non-terminal residue" evidence="12">
    <location>
        <position position="233"/>
    </location>
</feature>
<keyword evidence="6 10" id="KW-1133">Transmembrane helix</keyword>
<evidence type="ECO:0000256" key="4">
    <source>
        <dbReference type="ARBA" id="ARBA00022692"/>
    </source>
</evidence>
<sequence>MTKETEWVTMINIARFNRKIVKMSTILCCSVVLTYTFLRFFSMKYQGKSLLLRAYFPYDVDVSPNYELTMLAQLVAAFYAAICYTAVDTFVATLILHICGQLSNLQRELKELRGPDEKDFNGRIMKIVEKHEYLNRLCGHFYCFWVLNLNLSNLLLLLVLKAIVFGAGYLGQSDHKGRELEKESVISEGEVTLAVGYLMGNTCLYRAACEEPHVAKEYLGAAEMIVETMKLMP</sequence>
<evidence type="ECO:0000256" key="1">
    <source>
        <dbReference type="ARBA" id="ARBA00004651"/>
    </source>
</evidence>
<dbReference type="AlphaFoldDB" id="A0AAJ7WF77"/>
<keyword evidence="3" id="KW-0716">Sensory transduction</keyword>
<feature type="transmembrane region" description="Helical" evidence="10">
    <location>
        <begin position="76"/>
        <end position="100"/>
    </location>
</feature>
<reference evidence="12" key="1">
    <citation type="submission" date="2025-08" db="UniProtKB">
        <authorList>
            <consortium name="RefSeq"/>
        </authorList>
    </citation>
    <scope>IDENTIFICATION</scope>
    <source>
        <tissue evidence="12">Whole body</tissue>
    </source>
</reference>
<organism evidence="11 12">
    <name type="scientific">Ceratina calcarata</name>
    <dbReference type="NCBI Taxonomy" id="156304"/>
    <lineage>
        <taxon>Eukaryota</taxon>
        <taxon>Metazoa</taxon>
        <taxon>Ecdysozoa</taxon>
        <taxon>Arthropoda</taxon>
        <taxon>Hexapoda</taxon>
        <taxon>Insecta</taxon>
        <taxon>Pterygota</taxon>
        <taxon>Neoptera</taxon>
        <taxon>Endopterygota</taxon>
        <taxon>Hymenoptera</taxon>
        <taxon>Apocrita</taxon>
        <taxon>Aculeata</taxon>
        <taxon>Apoidea</taxon>
        <taxon>Anthophila</taxon>
        <taxon>Apidae</taxon>
        <taxon>Ceratina</taxon>
        <taxon>Zadontomerus</taxon>
    </lineage>
</organism>
<keyword evidence="9" id="KW-0807">Transducer</keyword>
<keyword evidence="4 10" id="KW-0812">Transmembrane</keyword>
<feature type="transmembrane region" description="Helical" evidence="10">
    <location>
        <begin position="154"/>
        <end position="171"/>
    </location>
</feature>
<evidence type="ECO:0000313" key="11">
    <source>
        <dbReference type="Proteomes" id="UP000694925"/>
    </source>
</evidence>
<evidence type="ECO:0000256" key="7">
    <source>
        <dbReference type="ARBA" id="ARBA00023136"/>
    </source>
</evidence>
<evidence type="ECO:0000256" key="8">
    <source>
        <dbReference type="ARBA" id="ARBA00023170"/>
    </source>
</evidence>
<keyword evidence="5" id="KW-0552">Olfaction</keyword>
<dbReference type="InterPro" id="IPR004117">
    <property type="entry name" value="7tm6_olfct_rcpt"/>
</dbReference>
<dbReference type="GO" id="GO:0007165">
    <property type="term" value="P:signal transduction"/>
    <property type="evidence" value="ECO:0007669"/>
    <property type="project" value="UniProtKB-KW"/>
</dbReference>
<proteinExistence type="predicted"/>
<accession>A0AAJ7WF77</accession>
<protein>
    <submittedName>
        <fullName evidence="12">Uncharacterized protein LOC113465035</fullName>
    </submittedName>
</protein>
<comment type="subcellular location">
    <subcellularLocation>
        <location evidence="1">Cell membrane</location>
        <topology evidence="1">Multi-pass membrane protein</topology>
    </subcellularLocation>
</comment>
<evidence type="ECO:0000256" key="9">
    <source>
        <dbReference type="ARBA" id="ARBA00023224"/>
    </source>
</evidence>
<evidence type="ECO:0000256" key="2">
    <source>
        <dbReference type="ARBA" id="ARBA00022475"/>
    </source>
</evidence>
<evidence type="ECO:0000256" key="3">
    <source>
        <dbReference type="ARBA" id="ARBA00022606"/>
    </source>
</evidence>
<dbReference type="Proteomes" id="UP000694925">
    <property type="component" value="Unplaced"/>
</dbReference>
<evidence type="ECO:0000256" key="6">
    <source>
        <dbReference type="ARBA" id="ARBA00022989"/>
    </source>
</evidence>
<keyword evidence="7 10" id="KW-0472">Membrane</keyword>
<keyword evidence="11" id="KW-1185">Reference proteome</keyword>
<dbReference type="GO" id="GO:0005549">
    <property type="term" value="F:odorant binding"/>
    <property type="evidence" value="ECO:0007669"/>
    <property type="project" value="InterPro"/>
</dbReference>